<sequence>MAEQLGNEADKGKGPSQPVLIRTHTTQSPHDTFDVGSSSSAYFSMESMAYSSSSPLASSSFDLHAIPTPLDDIYQRLMIPGYDDPVIPGSYETASNAVSGSASGKGKARELAPMLPPLQFTPTELGYDKAAWPSPAAGPSSYGSSSGSATESTLNANMAARAAGPSQSPAMIRRMPSRRRSFSNLSTRSMRALAPLRATSKTTGNLARRILQRSKAGTSPSTPGTATPRGNLTEDALSVGQGSCLMPWRSIQSKDEPPLPYLDWDAQLRDKLPVYNGKDFKGKGRSYSSPYPLSALDIIPVALTSVLKPIIIPPRKFFDESLPRELRLSVLSSLVALHEEEHARMVLTTDWSVTRASSNKCKYVGKEKGLRELVKFSRVSKAWEALVLDGQLWQNVDLRPFPKLPASLLGRLSKSAGPFVQSLDLSGHASLLPSTLTDMVQDFCTDSAPIFSPHTQLTKINFQGCAALTTRSLHDLLLCSPSLQTICLKGLTAVTNMTCDVIGETCPLLTSLDISRCANVDGWGIRTLITSGAVHGDHLLLKELRVSGLKRINDRTLLALGKSAPFLEVLDLSYVYDLHNSALEAFVSCTLDEDVYGETVTLTSRQAGRDPVDSTRYRRRVTKLRHLNLSSCHLLTDNACSNLAHTMPRLEILELAGIGTELHEEGLVRLLDTTPHIRKLDLEDAADMSDTVMATLTPSAAAARDGTPRGRTAAPEPPQTGYALEHLTMSYAANVTDEAFLALIKRCPRLTVLEADNTRISGNVLREFIRLSRKRTVVDPVLVTIDCRMVGETLVKELAPSTRPRLGWRSYEARKLGYVDARDANDDLKVGRDECDPARVVLKSFYSWQTVDAVQAARDKRRKTRRVVNITNGSASDFEDAGFATSGRGRWWAPSGRRSSGMSSPAARLDMGSDRDQCTIM</sequence>
<feature type="region of interest" description="Disordered" evidence="1">
    <location>
        <begin position="1"/>
        <end position="37"/>
    </location>
</feature>
<dbReference type="GO" id="GO:0019005">
    <property type="term" value="C:SCF ubiquitin ligase complex"/>
    <property type="evidence" value="ECO:0007669"/>
    <property type="project" value="TreeGrafter"/>
</dbReference>
<protein>
    <submittedName>
        <fullName evidence="2">RNI-like protein</fullName>
    </submittedName>
</protein>
<dbReference type="AlphaFoldDB" id="A0A166NSH1"/>
<feature type="region of interest" description="Disordered" evidence="1">
    <location>
        <begin position="131"/>
        <end position="151"/>
    </location>
</feature>
<organism evidence="2 3">
    <name type="scientific">Athelia psychrophila</name>
    <dbReference type="NCBI Taxonomy" id="1759441"/>
    <lineage>
        <taxon>Eukaryota</taxon>
        <taxon>Fungi</taxon>
        <taxon>Dikarya</taxon>
        <taxon>Basidiomycota</taxon>
        <taxon>Agaricomycotina</taxon>
        <taxon>Agaricomycetes</taxon>
        <taxon>Agaricomycetidae</taxon>
        <taxon>Atheliales</taxon>
        <taxon>Atheliaceae</taxon>
        <taxon>Athelia</taxon>
    </lineage>
</organism>
<dbReference type="SUPFAM" id="SSF81383">
    <property type="entry name" value="F-box domain"/>
    <property type="match status" value="1"/>
</dbReference>
<dbReference type="SUPFAM" id="SSF52047">
    <property type="entry name" value="RNI-like"/>
    <property type="match status" value="1"/>
</dbReference>
<dbReference type="Proteomes" id="UP000076532">
    <property type="component" value="Unassembled WGS sequence"/>
</dbReference>
<feature type="compositionally biased region" description="Basic and acidic residues" evidence="1">
    <location>
        <begin position="911"/>
        <end position="921"/>
    </location>
</feature>
<feature type="region of interest" description="Disordered" evidence="1">
    <location>
        <begin position="892"/>
        <end position="921"/>
    </location>
</feature>
<dbReference type="PANTHER" id="PTHR13318">
    <property type="entry name" value="PARTNER OF PAIRED, ISOFORM B-RELATED"/>
    <property type="match status" value="1"/>
</dbReference>
<dbReference type="GO" id="GO:0031146">
    <property type="term" value="P:SCF-dependent proteasomal ubiquitin-dependent protein catabolic process"/>
    <property type="evidence" value="ECO:0007669"/>
    <property type="project" value="TreeGrafter"/>
</dbReference>
<dbReference type="STRING" id="436010.A0A166NSH1"/>
<dbReference type="Pfam" id="PF13516">
    <property type="entry name" value="LRR_6"/>
    <property type="match status" value="1"/>
</dbReference>
<gene>
    <name evidence="2" type="ORF">FIBSPDRAFT_733964</name>
</gene>
<keyword evidence="3" id="KW-1185">Reference proteome</keyword>
<evidence type="ECO:0000313" key="3">
    <source>
        <dbReference type="Proteomes" id="UP000076532"/>
    </source>
</evidence>
<dbReference type="Gene3D" id="3.80.10.10">
    <property type="entry name" value="Ribonuclease Inhibitor"/>
    <property type="match status" value="3"/>
</dbReference>
<feature type="compositionally biased region" description="Low complexity" evidence="1">
    <location>
        <begin position="131"/>
        <end position="149"/>
    </location>
</feature>
<dbReference type="EMBL" id="KV417521">
    <property type="protein sequence ID" value="KZP25331.1"/>
    <property type="molecule type" value="Genomic_DNA"/>
</dbReference>
<dbReference type="SMART" id="SM00367">
    <property type="entry name" value="LRR_CC"/>
    <property type="match status" value="7"/>
</dbReference>
<proteinExistence type="predicted"/>
<feature type="compositionally biased region" description="Low complexity" evidence="1">
    <location>
        <begin position="893"/>
        <end position="908"/>
    </location>
</feature>
<dbReference type="InterPro" id="IPR006553">
    <property type="entry name" value="Leu-rich_rpt_Cys-con_subtyp"/>
</dbReference>
<dbReference type="InterPro" id="IPR036047">
    <property type="entry name" value="F-box-like_dom_sf"/>
</dbReference>
<evidence type="ECO:0000313" key="2">
    <source>
        <dbReference type="EMBL" id="KZP25331.1"/>
    </source>
</evidence>
<feature type="region of interest" description="Disordered" evidence="1">
    <location>
        <begin position="211"/>
        <end position="235"/>
    </location>
</feature>
<dbReference type="InterPro" id="IPR032675">
    <property type="entry name" value="LRR_dom_sf"/>
</dbReference>
<feature type="compositionally biased region" description="Low complexity" evidence="1">
    <location>
        <begin position="216"/>
        <end position="228"/>
    </location>
</feature>
<dbReference type="PANTHER" id="PTHR13318:SF190">
    <property type="entry name" value="PARTNER OF PAIRED, ISOFORM B"/>
    <property type="match status" value="1"/>
</dbReference>
<evidence type="ECO:0000256" key="1">
    <source>
        <dbReference type="SAM" id="MobiDB-lite"/>
    </source>
</evidence>
<dbReference type="OrthoDB" id="550575at2759"/>
<name>A0A166NSH1_9AGAM</name>
<accession>A0A166NSH1</accession>
<dbReference type="InterPro" id="IPR001611">
    <property type="entry name" value="Leu-rich_rpt"/>
</dbReference>
<reference evidence="2 3" key="1">
    <citation type="journal article" date="2016" name="Mol. Biol. Evol.">
        <title>Comparative Genomics of Early-Diverging Mushroom-Forming Fungi Provides Insights into the Origins of Lignocellulose Decay Capabilities.</title>
        <authorList>
            <person name="Nagy L.G."/>
            <person name="Riley R."/>
            <person name="Tritt A."/>
            <person name="Adam C."/>
            <person name="Daum C."/>
            <person name="Floudas D."/>
            <person name="Sun H."/>
            <person name="Yadav J.S."/>
            <person name="Pangilinan J."/>
            <person name="Larsson K.H."/>
            <person name="Matsuura K."/>
            <person name="Barry K."/>
            <person name="Labutti K."/>
            <person name="Kuo R."/>
            <person name="Ohm R.A."/>
            <person name="Bhattacharya S.S."/>
            <person name="Shirouzu T."/>
            <person name="Yoshinaga Y."/>
            <person name="Martin F.M."/>
            <person name="Grigoriev I.V."/>
            <person name="Hibbett D.S."/>
        </authorList>
    </citation>
    <scope>NUCLEOTIDE SEQUENCE [LARGE SCALE GENOMIC DNA]</scope>
    <source>
        <strain evidence="2 3">CBS 109695</strain>
    </source>
</reference>